<dbReference type="EMBL" id="JAKZEU010000005">
    <property type="protein sequence ID" value="MCQ0971711.1"/>
    <property type="molecule type" value="Genomic_DNA"/>
</dbReference>
<evidence type="ECO:0000256" key="4">
    <source>
        <dbReference type="ARBA" id="ARBA00023306"/>
    </source>
</evidence>
<feature type="domain" description="SHS2" evidence="7">
    <location>
        <begin position="24"/>
        <end position="225"/>
    </location>
</feature>
<accession>A0ABT1MU35</accession>
<dbReference type="InterPro" id="IPR003494">
    <property type="entry name" value="SHS2_FtsA"/>
</dbReference>
<keyword evidence="2 5" id="KW-0132">Cell division</keyword>
<keyword evidence="3 5" id="KW-0472">Membrane</keyword>
<evidence type="ECO:0000256" key="5">
    <source>
        <dbReference type="HAMAP-Rule" id="MF_02033"/>
    </source>
</evidence>
<dbReference type="NCBIfam" id="TIGR01174">
    <property type="entry name" value="ftsA"/>
    <property type="match status" value="1"/>
</dbReference>
<sequence length="444" mass="47606">MSDLYQMQRTMRNLRRAALQRGVIGILDIGTSKIACLVLTFDGSGVSREADGVGPMAGQANFRVIGSATTRARGMRGGEIEVMAETERAVRTVVAAAQKMAGVRVDHVIACLSGGRPASYGLAGEITLASGKVTEQDVASVLAACDAPDFGRDREVLHAQPVNFAVDHRSGLGDPRDHSGNRLACDMHVLTVDADVIGNLAHCIRRCDLELAGIASAAYTSGRASLVEDEQELGAACVDLGGGGTSVSIFVKKHMIFADSVPIGGNLITQDISHGLRLPWATAERLKTLNGGVEATGRDDRDLIEVGGQTGDWEADRRTVSRADVIGVMRPRVEEVLESVREILDAAGFEHMPSQQIVLTGGGSQIPGLDGLAARILGPQVRHGRPLRIDGLPHQMTDPSFSSAIGLALFAAHPQDEWWDFEMPVSSYPARSLKRAYRWFRNNW</sequence>
<comment type="subunit">
    <text evidence="5">Self-interacts. Interacts with FtsZ.</text>
</comment>
<dbReference type="InterPro" id="IPR020823">
    <property type="entry name" value="Cell_div_FtsA"/>
</dbReference>
<evidence type="ECO:0000259" key="7">
    <source>
        <dbReference type="SMART" id="SM00842"/>
    </source>
</evidence>
<dbReference type="Gene3D" id="3.30.420.40">
    <property type="match status" value="1"/>
</dbReference>
<keyword evidence="4 5" id="KW-0131">Cell cycle</keyword>
<dbReference type="CDD" id="cd24048">
    <property type="entry name" value="ASKHA_NBD_FtsA"/>
    <property type="match status" value="1"/>
</dbReference>
<protein>
    <recommendedName>
        <fullName evidence="5 6">Cell division protein FtsA</fullName>
    </recommendedName>
</protein>
<comment type="similarity">
    <text evidence="5 6">Belongs to the FtsA/MreB family.</text>
</comment>
<organism evidence="8 9">
    <name type="scientific">Paracoccus albicereus</name>
    <dbReference type="NCBI Taxonomy" id="2922394"/>
    <lineage>
        <taxon>Bacteria</taxon>
        <taxon>Pseudomonadati</taxon>
        <taxon>Pseudomonadota</taxon>
        <taxon>Alphaproteobacteria</taxon>
        <taxon>Rhodobacterales</taxon>
        <taxon>Paracoccaceae</taxon>
        <taxon>Paracoccus</taxon>
    </lineage>
</organism>
<evidence type="ECO:0000256" key="3">
    <source>
        <dbReference type="ARBA" id="ARBA00023136"/>
    </source>
</evidence>
<dbReference type="GO" id="GO:0051301">
    <property type="term" value="P:cell division"/>
    <property type="evidence" value="ECO:0007669"/>
    <property type="project" value="UniProtKB-KW"/>
</dbReference>
<dbReference type="Pfam" id="PF02491">
    <property type="entry name" value="SHS2_FTSA"/>
    <property type="match status" value="1"/>
</dbReference>
<evidence type="ECO:0000256" key="6">
    <source>
        <dbReference type="PIRNR" id="PIRNR003101"/>
    </source>
</evidence>
<evidence type="ECO:0000256" key="2">
    <source>
        <dbReference type="ARBA" id="ARBA00022618"/>
    </source>
</evidence>
<dbReference type="PANTHER" id="PTHR32432:SF4">
    <property type="entry name" value="CELL DIVISION PROTEIN FTSA"/>
    <property type="match status" value="1"/>
</dbReference>
<dbReference type="Proteomes" id="UP001203945">
    <property type="component" value="Unassembled WGS sequence"/>
</dbReference>
<dbReference type="PIRSF" id="PIRSF003101">
    <property type="entry name" value="FtsA"/>
    <property type="match status" value="1"/>
</dbReference>
<reference evidence="8 9" key="1">
    <citation type="submission" date="2022-03" db="EMBL/GenBank/DDBJ databases">
        <authorList>
            <person name="He Y."/>
        </authorList>
    </citation>
    <scope>NUCLEOTIDE SEQUENCE [LARGE SCALE GENOMIC DNA]</scope>
    <source>
        <strain evidence="8 9">TK19116</strain>
    </source>
</reference>
<name>A0ABT1MU35_9RHOB</name>
<dbReference type="Pfam" id="PF14450">
    <property type="entry name" value="FtsA"/>
    <property type="match status" value="1"/>
</dbReference>
<evidence type="ECO:0000256" key="1">
    <source>
        <dbReference type="ARBA" id="ARBA00022475"/>
    </source>
</evidence>
<dbReference type="SUPFAM" id="SSF53067">
    <property type="entry name" value="Actin-like ATPase domain"/>
    <property type="match status" value="2"/>
</dbReference>
<comment type="caution">
    <text evidence="8">The sequence shown here is derived from an EMBL/GenBank/DDBJ whole genome shotgun (WGS) entry which is preliminary data.</text>
</comment>
<dbReference type="InterPro" id="IPR043129">
    <property type="entry name" value="ATPase_NBD"/>
</dbReference>
<evidence type="ECO:0000313" key="9">
    <source>
        <dbReference type="Proteomes" id="UP001203945"/>
    </source>
</evidence>
<comment type="subcellular location">
    <subcellularLocation>
        <location evidence="5">Cell membrane</location>
        <topology evidence="5">Peripheral membrane protein</topology>
        <orientation evidence="5">Cytoplasmic side</orientation>
    </subcellularLocation>
    <text evidence="5">Localizes to the Z ring in an FtsZ-dependent manner. Targeted to the membrane through a conserved C-terminal amphipathic helix.</text>
</comment>
<keyword evidence="1 5" id="KW-1003">Cell membrane</keyword>
<dbReference type="PANTHER" id="PTHR32432">
    <property type="entry name" value="CELL DIVISION PROTEIN FTSA-RELATED"/>
    <property type="match status" value="1"/>
</dbReference>
<proteinExistence type="inferred from homology"/>
<comment type="function">
    <text evidence="5 6">Cell division protein that is involved in the assembly of the Z ring. May serve as a membrane anchor for the Z ring.</text>
</comment>
<dbReference type="HAMAP" id="MF_02033">
    <property type="entry name" value="FtsA"/>
    <property type="match status" value="1"/>
</dbReference>
<dbReference type="RefSeq" id="WP_255330712.1">
    <property type="nucleotide sequence ID" value="NZ_JAKZEU010000005.1"/>
</dbReference>
<gene>
    <name evidence="5 8" type="primary">ftsA</name>
    <name evidence="8" type="ORF">MLD63_14905</name>
</gene>
<dbReference type="InterPro" id="IPR050696">
    <property type="entry name" value="FtsA/MreB"/>
</dbReference>
<keyword evidence="9" id="KW-1185">Reference proteome</keyword>
<evidence type="ECO:0000313" key="8">
    <source>
        <dbReference type="EMBL" id="MCQ0971711.1"/>
    </source>
</evidence>
<dbReference type="SMART" id="SM00842">
    <property type="entry name" value="FtsA"/>
    <property type="match status" value="1"/>
</dbReference>